<evidence type="ECO:0000259" key="6">
    <source>
        <dbReference type="Pfam" id="PF14378"/>
    </source>
</evidence>
<evidence type="ECO:0000256" key="2">
    <source>
        <dbReference type="ARBA" id="ARBA00022692"/>
    </source>
</evidence>
<dbReference type="PANTHER" id="PTHR31310:SF7">
    <property type="entry name" value="PA-PHOSPHATASE RELATED-FAMILY PROTEIN DDB_G0268928"/>
    <property type="match status" value="1"/>
</dbReference>
<dbReference type="PANTHER" id="PTHR31310">
    <property type="match status" value="1"/>
</dbReference>
<comment type="subcellular location">
    <subcellularLocation>
        <location evidence="1">Membrane</location>
        <topology evidence="1">Multi-pass membrane protein</topology>
    </subcellularLocation>
</comment>
<proteinExistence type="predicted"/>
<dbReference type="GO" id="GO:0016020">
    <property type="term" value="C:membrane"/>
    <property type="evidence" value="ECO:0007669"/>
    <property type="project" value="UniProtKB-SubCell"/>
</dbReference>
<dbReference type="InterPro" id="IPR052185">
    <property type="entry name" value="IPC_Synthase-Related"/>
</dbReference>
<feature type="transmembrane region" description="Helical" evidence="5">
    <location>
        <begin position="270"/>
        <end position="288"/>
    </location>
</feature>
<feature type="transmembrane region" description="Helical" evidence="5">
    <location>
        <begin position="144"/>
        <end position="164"/>
    </location>
</feature>
<dbReference type="Proteomes" id="UP000064967">
    <property type="component" value="Chromosome"/>
</dbReference>
<evidence type="ECO:0000313" key="7">
    <source>
        <dbReference type="EMBL" id="AKV03886.1"/>
    </source>
</evidence>
<keyword evidence="4 5" id="KW-0472">Membrane</keyword>
<keyword evidence="8" id="KW-1185">Reference proteome</keyword>
<protein>
    <submittedName>
        <fullName evidence="7">PAP2 superfamily protein</fullName>
    </submittedName>
</protein>
<evidence type="ECO:0000256" key="3">
    <source>
        <dbReference type="ARBA" id="ARBA00022989"/>
    </source>
</evidence>
<dbReference type="InterPro" id="IPR026841">
    <property type="entry name" value="Aur1/Ipt1"/>
</dbReference>
<evidence type="ECO:0000313" key="8">
    <source>
        <dbReference type="Proteomes" id="UP000064967"/>
    </source>
</evidence>
<dbReference type="KEGG" id="llu:AKJ09_10549"/>
<accession>A0A0K1QDN1</accession>
<dbReference type="CDD" id="cd03386">
    <property type="entry name" value="PAP2_Aur1_like"/>
    <property type="match status" value="1"/>
</dbReference>
<feature type="domain" description="Inositolphosphotransferase Aur1/Ipt1" evidence="6">
    <location>
        <begin position="106"/>
        <end position="277"/>
    </location>
</feature>
<feature type="transmembrane region" description="Helical" evidence="5">
    <location>
        <begin position="118"/>
        <end position="137"/>
    </location>
</feature>
<feature type="transmembrane region" description="Helical" evidence="5">
    <location>
        <begin position="210"/>
        <end position="233"/>
    </location>
</feature>
<dbReference type="Pfam" id="PF14378">
    <property type="entry name" value="PAP2_3"/>
    <property type="match status" value="1"/>
</dbReference>
<dbReference type="AlphaFoldDB" id="A0A0K1QDN1"/>
<evidence type="ECO:0000256" key="4">
    <source>
        <dbReference type="ARBA" id="ARBA00023136"/>
    </source>
</evidence>
<dbReference type="STRING" id="1391654.AKJ09_10549"/>
<keyword evidence="3 5" id="KW-1133">Transmembrane helix</keyword>
<feature type="transmembrane region" description="Helical" evidence="5">
    <location>
        <begin position="245"/>
        <end position="264"/>
    </location>
</feature>
<reference evidence="7 8" key="1">
    <citation type="submission" date="2015-08" db="EMBL/GenBank/DDBJ databases">
        <authorList>
            <person name="Babu N.S."/>
            <person name="Beckwith C.J."/>
            <person name="Beseler K.G."/>
            <person name="Brison A."/>
            <person name="Carone J.V."/>
            <person name="Caskin T.P."/>
            <person name="Diamond M."/>
            <person name="Durham M.E."/>
            <person name="Foxe J.M."/>
            <person name="Go M."/>
            <person name="Henderson B.A."/>
            <person name="Jones I.B."/>
            <person name="McGettigan J.A."/>
            <person name="Micheletti S.J."/>
            <person name="Nasrallah M.E."/>
            <person name="Ortiz D."/>
            <person name="Piller C.R."/>
            <person name="Privatt S.R."/>
            <person name="Schneider S.L."/>
            <person name="Sharp S."/>
            <person name="Smith T.C."/>
            <person name="Stanton J.D."/>
            <person name="Ullery H.E."/>
            <person name="Wilson R.J."/>
            <person name="Serrano M.G."/>
            <person name="Buck G."/>
            <person name="Lee V."/>
            <person name="Wang Y."/>
            <person name="Carvalho R."/>
            <person name="Voegtly L."/>
            <person name="Shi R."/>
            <person name="Duckworth R."/>
            <person name="Johnson A."/>
            <person name="Loviza R."/>
            <person name="Walstead R."/>
            <person name="Shah Z."/>
            <person name="Kiflezghi M."/>
            <person name="Wade K."/>
            <person name="Ball S.L."/>
            <person name="Bradley K.W."/>
            <person name="Asai D.J."/>
            <person name="Bowman C.A."/>
            <person name="Russell D.A."/>
            <person name="Pope W.H."/>
            <person name="Jacobs-Sera D."/>
            <person name="Hendrix R.W."/>
            <person name="Hatfull G.F."/>
        </authorList>
    </citation>
    <scope>NUCLEOTIDE SEQUENCE [LARGE SCALE GENOMIC DNA]</scope>
    <source>
        <strain evidence="7 8">DSM 27648</strain>
    </source>
</reference>
<feature type="transmembrane region" description="Helical" evidence="5">
    <location>
        <begin position="27"/>
        <end position="42"/>
    </location>
</feature>
<feature type="transmembrane region" description="Helical" evidence="5">
    <location>
        <begin position="47"/>
        <end position="64"/>
    </location>
</feature>
<name>A0A0K1QDN1_9BACT</name>
<organism evidence="7 8">
    <name type="scientific">Labilithrix luteola</name>
    <dbReference type="NCBI Taxonomy" id="1391654"/>
    <lineage>
        <taxon>Bacteria</taxon>
        <taxon>Pseudomonadati</taxon>
        <taxon>Myxococcota</taxon>
        <taxon>Polyangia</taxon>
        <taxon>Polyangiales</taxon>
        <taxon>Labilitrichaceae</taxon>
        <taxon>Labilithrix</taxon>
    </lineage>
</organism>
<gene>
    <name evidence="7" type="ORF">AKJ09_10549</name>
</gene>
<sequence>MRKLLLIAPFVLYMAYSALRHDLRPEHVLLAVVAVVLVFAHDRTRQIFEGLLPLGLVGVLYDAMRPYQQLGLSVERVHLCDLRALELRFFGITVGDQRMTLHDWFFVHHTPAVDLYCAIPYATFVLVTVACGIFLYVKDRPAMFRLAWGFFLLNLLGFTTYHLLPAAPPWYFHSHGCVVDLATHASEGPALMRVDHMLGVAYFHGMYGKAASVFGALPSLHCAYPLLVLLTGWKAFGWKLRAASAFYYVSMVFSAIYLDHHWVIDALLGSSYAALVTALMAIAQRVFVRTPAQRAPELASGLLESET</sequence>
<keyword evidence="2 5" id="KW-0812">Transmembrane</keyword>
<evidence type="ECO:0000256" key="1">
    <source>
        <dbReference type="ARBA" id="ARBA00004141"/>
    </source>
</evidence>
<evidence type="ECO:0000256" key="5">
    <source>
        <dbReference type="SAM" id="Phobius"/>
    </source>
</evidence>
<dbReference type="EMBL" id="CP012333">
    <property type="protein sequence ID" value="AKV03886.1"/>
    <property type="molecule type" value="Genomic_DNA"/>
</dbReference>